<feature type="compositionally biased region" description="Basic and acidic residues" evidence="1">
    <location>
        <begin position="82"/>
        <end position="111"/>
    </location>
</feature>
<name>A0A3N0Y6Z2_ANAGA</name>
<sequence length="252" mass="28448">MASVSLKLPLGSIFRKHGVSFHGYAGDMQIYVPVTRNNKSAIYTLSACLDEVKSWLSKNFFFYIAQFLYPDYYPNVTVNNHESSRLDRSEPRVLDSHQNRRTDAGPRREWQSESALPERCGEPVRRLQTVKHMTSPHHLRERLTRAKSVASGLSWAASSQPIRRADPAASASISHAPPTDATGGRGASCHKKHQMFECVFCYLHAQSGQIAVAQSERRQRLQMLAVVHGLMMDTLDIPETSTTQLRFDYTDL</sequence>
<evidence type="ECO:0000313" key="3">
    <source>
        <dbReference type="Proteomes" id="UP000281406"/>
    </source>
</evidence>
<evidence type="ECO:0000313" key="2">
    <source>
        <dbReference type="EMBL" id="ROL41949.1"/>
    </source>
</evidence>
<feature type="region of interest" description="Disordered" evidence="1">
    <location>
        <begin position="82"/>
        <end position="117"/>
    </location>
</feature>
<feature type="region of interest" description="Disordered" evidence="1">
    <location>
        <begin position="166"/>
        <end position="186"/>
    </location>
</feature>
<dbReference type="AlphaFoldDB" id="A0A3N0Y6Z2"/>
<keyword evidence="3" id="KW-1185">Reference proteome</keyword>
<comment type="caution">
    <text evidence="2">The sequence shown here is derived from an EMBL/GenBank/DDBJ whole genome shotgun (WGS) entry which is preliminary data.</text>
</comment>
<evidence type="ECO:0000256" key="1">
    <source>
        <dbReference type="SAM" id="MobiDB-lite"/>
    </source>
</evidence>
<proteinExistence type="predicted"/>
<protein>
    <submittedName>
        <fullName evidence="2">Uncharacterized protein</fullName>
    </submittedName>
</protein>
<dbReference type="EMBL" id="RJVU01051187">
    <property type="protein sequence ID" value="ROL41949.1"/>
    <property type="molecule type" value="Genomic_DNA"/>
</dbReference>
<organism evidence="2 3">
    <name type="scientific">Anabarilius grahami</name>
    <name type="common">Kanglang fish</name>
    <name type="synonym">Barilius grahami</name>
    <dbReference type="NCBI Taxonomy" id="495550"/>
    <lineage>
        <taxon>Eukaryota</taxon>
        <taxon>Metazoa</taxon>
        <taxon>Chordata</taxon>
        <taxon>Craniata</taxon>
        <taxon>Vertebrata</taxon>
        <taxon>Euteleostomi</taxon>
        <taxon>Actinopterygii</taxon>
        <taxon>Neopterygii</taxon>
        <taxon>Teleostei</taxon>
        <taxon>Ostariophysi</taxon>
        <taxon>Cypriniformes</taxon>
        <taxon>Xenocyprididae</taxon>
        <taxon>Xenocypridinae</taxon>
        <taxon>Xenocypridinae incertae sedis</taxon>
        <taxon>Anabarilius</taxon>
    </lineage>
</organism>
<dbReference type="Proteomes" id="UP000281406">
    <property type="component" value="Unassembled WGS sequence"/>
</dbReference>
<gene>
    <name evidence="2" type="ORF">DPX16_9212</name>
</gene>
<reference evidence="2 3" key="1">
    <citation type="submission" date="2018-10" db="EMBL/GenBank/DDBJ databases">
        <title>Genome assembly for a Yunnan-Guizhou Plateau 3E fish, Anabarilius grahami (Regan), and its evolutionary and genetic applications.</title>
        <authorList>
            <person name="Jiang W."/>
        </authorList>
    </citation>
    <scope>NUCLEOTIDE SEQUENCE [LARGE SCALE GENOMIC DNA]</scope>
    <source>
        <strain evidence="2">AG-KIZ</strain>
        <tissue evidence="2">Muscle</tissue>
    </source>
</reference>
<feature type="compositionally biased region" description="Low complexity" evidence="1">
    <location>
        <begin position="167"/>
        <end position="178"/>
    </location>
</feature>
<accession>A0A3N0Y6Z2</accession>